<name>N9XRW0_9CLOT</name>
<comment type="caution">
    <text evidence="2">The sequence shown here is derived from an EMBL/GenBank/DDBJ whole genome shotgun (WGS) entry which is preliminary data.</text>
</comment>
<dbReference type="AlphaFoldDB" id="N9XRW0"/>
<gene>
    <name evidence="2" type="ORF">HMPREF1092_03367</name>
</gene>
<keyword evidence="1" id="KW-0812">Transmembrane</keyword>
<protein>
    <submittedName>
        <fullName evidence="2">Uncharacterized protein</fullName>
    </submittedName>
</protein>
<dbReference type="RefSeq" id="WP_002599807.1">
    <property type="nucleotide sequence ID" value="NZ_KB850963.1"/>
</dbReference>
<dbReference type="EMBL" id="AGYT01000029">
    <property type="protein sequence ID" value="ENY98346.1"/>
    <property type="molecule type" value="Genomic_DNA"/>
</dbReference>
<proteinExistence type="predicted"/>
<feature type="transmembrane region" description="Helical" evidence="1">
    <location>
        <begin position="57"/>
        <end position="78"/>
    </location>
</feature>
<keyword evidence="1" id="KW-0472">Membrane</keyword>
<evidence type="ECO:0000256" key="1">
    <source>
        <dbReference type="SAM" id="Phobius"/>
    </source>
</evidence>
<keyword evidence="3" id="KW-1185">Reference proteome</keyword>
<sequence>MRDNSIKVVEKTNETLKENVIRSGNKLKEIVEETEKVKNKADREVKSYFDRHKIIDYLVYINLIITPILFLIIIYILFFKK</sequence>
<accession>N9XRW0</accession>
<reference evidence="2 3" key="1">
    <citation type="submission" date="2013-01" db="EMBL/GenBank/DDBJ databases">
        <title>The Genome Sequence of Clostridium colicanis 209318.</title>
        <authorList>
            <consortium name="The Broad Institute Genome Sequencing Platform"/>
            <person name="Earl A."/>
            <person name="Ward D."/>
            <person name="Feldgarden M."/>
            <person name="Gevers D."/>
            <person name="Courvalin P."/>
            <person name="Lambert T."/>
            <person name="Walker B."/>
            <person name="Young S.K."/>
            <person name="Zeng Q."/>
            <person name="Gargeya S."/>
            <person name="Fitzgerald M."/>
            <person name="Haas B."/>
            <person name="Abouelleil A."/>
            <person name="Alvarado L."/>
            <person name="Arachchi H.M."/>
            <person name="Berlin A.M."/>
            <person name="Chapman S.B."/>
            <person name="Dewar J."/>
            <person name="Goldberg J."/>
            <person name="Griggs A."/>
            <person name="Gujja S."/>
            <person name="Hansen M."/>
            <person name="Howarth C."/>
            <person name="Imamovic A."/>
            <person name="Larimer J."/>
            <person name="McCowan C."/>
            <person name="Murphy C."/>
            <person name="Neiman D."/>
            <person name="Pearson M."/>
            <person name="Priest M."/>
            <person name="Roberts A."/>
            <person name="Saif S."/>
            <person name="Shea T."/>
            <person name="Sisk P."/>
            <person name="Sykes S."/>
            <person name="Wortman J."/>
            <person name="Nusbaum C."/>
            <person name="Birren B."/>
        </authorList>
    </citation>
    <scope>NUCLEOTIDE SEQUENCE [LARGE SCALE GENOMIC DNA]</scope>
    <source>
        <strain evidence="2 3">209318</strain>
    </source>
</reference>
<dbReference type="PATRIC" id="fig|999411.4.peg.3281"/>
<evidence type="ECO:0000313" key="2">
    <source>
        <dbReference type="EMBL" id="ENY98346.1"/>
    </source>
</evidence>
<keyword evidence="1" id="KW-1133">Transmembrane helix</keyword>
<organism evidence="2 3">
    <name type="scientific">Clostridium thermobutyricum</name>
    <dbReference type="NCBI Taxonomy" id="29372"/>
    <lineage>
        <taxon>Bacteria</taxon>
        <taxon>Bacillati</taxon>
        <taxon>Bacillota</taxon>
        <taxon>Clostridia</taxon>
        <taxon>Eubacteriales</taxon>
        <taxon>Clostridiaceae</taxon>
        <taxon>Clostridium</taxon>
    </lineage>
</organism>
<dbReference type="Proteomes" id="UP000013097">
    <property type="component" value="Unassembled WGS sequence"/>
</dbReference>
<evidence type="ECO:0000313" key="3">
    <source>
        <dbReference type="Proteomes" id="UP000013097"/>
    </source>
</evidence>
<dbReference type="HOGENOM" id="CLU_2567801_0_0_9"/>